<feature type="compositionally biased region" description="Basic and acidic residues" evidence="5">
    <location>
        <begin position="382"/>
        <end position="444"/>
    </location>
</feature>
<feature type="region of interest" description="Disordered" evidence="5">
    <location>
        <begin position="40"/>
        <end position="107"/>
    </location>
</feature>
<evidence type="ECO:0000259" key="6">
    <source>
        <dbReference type="Pfam" id="PF05182"/>
    </source>
</evidence>
<proteinExistence type="inferred from homology"/>
<comment type="caution">
    <text evidence="7">The sequence shown here is derived from an EMBL/GenBank/DDBJ whole genome shotgun (WGS) entry which is preliminary data.</text>
</comment>
<dbReference type="GO" id="GO:0006397">
    <property type="term" value="P:mRNA processing"/>
    <property type="evidence" value="ECO:0007669"/>
    <property type="project" value="UniProtKB-KW"/>
</dbReference>
<comment type="subcellular location">
    <subcellularLocation>
        <location evidence="1">Nucleus</location>
    </subcellularLocation>
</comment>
<keyword evidence="8" id="KW-1185">Reference proteome</keyword>
<dbReference type="EMBL" id="BMAO01021958">
    <property type="protein sequence ID" value="GFQ78798.1"/>
    <property type="molecule type" value="Genomic_DNA"/>
</dbReference>
<feature type="compositionally biased region" description="Basic and acidic residues" evidence="5">
    <location>
        <begin position="470"/>
        <end position="486"/>
    </location>
</feature>
<feature type="compositionally biased region" description="Acidic residues" evidence="5">
    <location>
        <begin position="76"/>
        <end position="92"/>
    </location>
</feature>
<dbReference type="InterPro" id="IPR007854">
    <property type="entry name" value="Fip1_dom"/>
</dbReference>
<dbReference type="PANTHER" id="PTHR13484">
    <property type="entry name" value="FIP1-LIKE 1 PROTEIN"/>
    <property type="match status" value="1"/>
</dbReference>
<protein>
    <submittedName>
        <fullName evidence="7">Pre-mRNA 3'-end-processing factor FIP1</fullName>
    </submittedName>
</protein>
<feature type="compositionally biased region" description="Basic residues" evidence="5">
    <location>
        <begin position="519"/>
        <end position="528"/>
    </location>
</feature>
<comment type="similarity">
    <text evidence="2">Belongs to the FIP1 family.</text>
</comment>
<gene>
    <name evidence="7" type="primary">fip1l1</name>
    <name evidence="7" type="ORF">TNCT_593322</name>
</gene>
<evidence type="ECO:0000256" key="1">
    <source>
        <dbReference type="ARBA" id="ARBA00004123"/>
    </source>
</evidence>
<evidence type="ECO:0000313" key="8">
    <source>
        <dbReference type="Proteomes" id="UP000887116"/>
    </source>
</evidence>
<evidence type="ECO:0000256" key="5">
    <source>
        <dbReference type="SAM" id="MobiDB-lite"/>
    </source>
</evidence>
<feature type="region of interest" description="Disordered" evidence="5">
    <location>
        <begin position="302"/>
        <end position="444"/>
    </location>
</feature>
<feature type="domain" description="Pre-mRNA polyadenylation factor Fip1" evidence="6">
    <location>
        <begin position="153"/>
        <end position="195"/>
    </location>
</feature>
<sequence>MAAEVPPDDDDAWLYGDNNAEEQRKEEINAIFDRATEEVVAPGEENIITTNGDVQPPVTENEIGSPVEENEKLQDNEEEKDSDDEEDSDDDVQVTIGDIKPPSTTYPYGGTPVNLNIKRGAGFAAGTGASSGSKAKGIDLETVGLINGVSMYEFNLDSIEDKPWRKPGADITDYFNYGFNEETWKAYCEKQRKLRIDNNMAPKQVVQIIPGKDQQIPIATVNENSKYSGIGVGAKKAGPPPGRRMSGSIDVICGANSSRRSGNAKENVIQVIGRDVYDGSVPPGLPPTHIPPPFIPPNLSVPPPGMPPGIPPPNIPPPPGTMPGHVPFPDLYGNPIFSQPPPLVGGVNVDSNSQYDEQFFTGNSSRPFDTNSESQHSWTNSPHRERDRERDRDRDRDRERDREGRNRDRDKERDHYWDERSRERGSGRMAPEDDYKRREREEYERRRYRDYRERRDKDRYERDYDRDYERDYYERDRDKDSRERDRERRHRERDKERDDRHKERSRRRHHHDDEEEHHSSRHKHKKSKREKDDPTNVILEGTDSTQQEIEEEEK</sequence>
<dbReference type="GO" id="GO:0005847">
    <property type="term" value="C:mRNA cleavage and polyadenylation specificity factor complex"/>
    <property type="evidence" value="ECO:0007669"/>
    <property type="project" value="TreeGrafter"/>
</dbReference>
<evidence type="ECO:0000313" key="7">
    <source>
        <dbReference type="EMBL" id="GFQ78798.1"/>
    </source>
</evidence>
<dbReference type="Pfam" id="PF05182">
    <property type="entry name" value="Fip1"/>
    <property type="match status" value="1"/>
</dbReference>
<name>A0A8X6KQC8_TRICU</name>
<evidence type="ECO:0000256" key="4">
    <source>
        <dbReference type="ARBA" id="ARBA00023242"/>
    </source>
</evidence>
<keyword evidence="3" id="KW-0507">mRNA processing</keyword>
<accession>A0A8X6KQC8</accession>
<organism evidence="7 8">
    <name type="scientific">Trichonephila clavata</name>
    <name type="common">Joro spider</name>
    <name type="synonym">Nephila clavata</name>
    <dbReference type="NCBI Taxonomy" id="2740835"/>
    <lineage>
        <taxon>Eukaryota</taxon>
        <taxon>Metazoa</taxon>
        <taxon>Ecdysozoa</taxon>
        <taxon>Arthropoda</taxon>
        <taxon>Chelicerata</taxon>
        <taxon>Arachnida</taxon>
        <taxon>Araneae</taxon>
        <taxon>Araneomorphae</taxon>
        <taxon>Entelegynae</taxon>
        <taxon>Araneoidea</taxon>
        <taxon>Nephilidae</taxon>
        <taxon>Trichonephila</taxon>
    </lineage>
</organism>
<dbReference type="InterPro" id="IPR051187">
    <property type="entry name" value="Pre-mRNA_3'-end_processing_reg"/>
</dbReference>
<reference evidence="7" key="1">
    <citation type="submission" date="2020-07" db="EMBL/GenBank/DDBJ databases">
        <title>Multicomponent nature underlies the extraordinary mechanical properties of spider dragline silk.</title>
        <authorList>
            <person name="Kono N."/>
            <person name="Nakamura H."/>
            <person name="Mori M."/>
            <person name="Yoshida Y."/>
            <person name="Ohtoshi R."/>
            <person name="Malay A.D."/>
            <person name="Moran D.A.P."/>
            <person name="Tomita M."/>
            <person name="Numata K."/>
            <person name="Arakawa K."/>
        </authorList>
    </citation>
    <scope>NUCLEOTIDE SEQUENCE</scope>
</reference>
<feature type="compositionally biased region" description="Polar residues" evidence="5">
    <location>
        <begin position="349"/>
        <end position="381"/>
    </location>
</feature>
<dbReference type="Proteomes" id="UP000887116">
    <property type="component" value="Unassembled WGS sequence"/>
</dbReference>
<evidence type="ECO:0000256" key="2">
    <source>
        <dbReference type="ARBA" id="ARBA00007459"/>
    </source>
</evidence>
<keyword evidence="4" id="KW-0539">Nucleus</keyword>
<feature type="region of interest" description="Disordered" evidence="5">
    <location>
        <begin position="1"/>
        <end position="22"/>
    </location>
</feature>
<feature type="region of interest" description="Disordered" evidence="5">
    <location>
        <begin position="470"/>
        <end position="554"/>
    </location>
</feature>
<feature type="compositionally biased region" description="Acidic residues" evidence="5">
    <location>
        <begin position="1"/>
        <end position="12"/>
    </location>
</feature>
<evidence type="ECO:0000256" key="3">
    <source>
        <dbReference type="ARBA" id="ARBA00022664"/>
    </source>
</evidence>
<dbReference type="OrthoDB" id="1917198at2759"/>
<dbReference type="AlphaFoldDB" id="A0A8X6KQC8"/>
<feature type="compositionally biased region" description="Basic and acidic residues" evidence="5">
    <location>
        <begin position="493"/>
        <end position="502"/>
    </location>
</feature>
<dbReference type="PANTHER" id="PTHR13484:SF0">
    <property type="entry name" value="PRE-MRNA 3'-END-PROCESSING FACTOR FIP1"/>
    <property type="match status" value="1"/>
</dbReference>
<feature type="compositionally biased region" description="Pro residues" evidence="5">
    <location>
        <begin position="302"/>
        <end position="321"/>
    </location>
</feature>